<dbReference type="RefSeq" id="WP_193498732.1">
    <property type="nucleotide sequence ID" value="NZ_CP063169.1"/>
</dbReference>
<proteinExistence type="predicted"/>
<dbReference type="KEGG" id="halt:IM660_07575"/>
<accession>A0A7M1SWY6</accession>
<keyword evidence="2" id="KW-1185">Reference proteome</keyword>
<evidence type="ECO:0000313" key="2">
    <source>
        <dbReference type="Proteomes" id="UP000593758"/>
    </source>
</evidence>
<evidence type="ECO:0000313" key="1">
    <source>
        <dbReference type="EMBL" id="QOR72088.1"/>
    </source>
</evidence>
<organism evidence="1 2">
    <name type="scientific">Ruania alkalisoli</name>
    <dbReference type="NCBI Taxonomy" id="2779775"/>
    <lineage>
        <taxon>Bacteria</taxon>
        <taxon>Bacillati</taxon>
        <taxon>Actinomycetota</taxon>
        <taxon>Actinomycetes</taxon>
        <taxon>Micrococcales</taxon>
        <taxon>Ruaniaceae</taxon>
        <taxon>Ruania</taxon>
    </lineage>
</organism>
<dbReference type="AlphaFoldDB" id="A0A7M1SWY6"/>
<sequence length="313" mass="31907">MDRHIPGPASGRRRRTSRLTLWLTAVLVLLSGCAIRLDGPPDPVPSPDAAEQVRQHAAIASAQLAELADATSAPGEEIAALLAGIGTTAQAQLDALGGVWRAPARPDDPSPSVPGLDVPGDTRPADVLSALVDSAAAARDAVALPAVDEDLAALLSGIVLQREAAASALAEMLDVDPGLADPEPRLPTTLTEAAAGLCRTLDALAYAGETIAARSTGDARARAAAQAISDRDLAEQIAVAAGLDGTSDDPREVSYAVGDLQADMTSWRADLVPGWLAQIPAADPADRMGLLDHARAAARVAPPDPSQAFPGQG</sequence>
<gene>
    <name evidence="1" type="ORF">IM660_07575</name>
</gene>
<dbReference type="PROSITE" id="PS51257">
    <property type="entry name" value="PROKAR_LIPOPROTEIN"/>
    <property type="match status" value="1"/>
</dbReference>
<name>A0A7M1SWY6_9MICO</name>
<reference evidence="1 2" key="1">
    <citation type="submission" date="2020-10" db="EMBL/GenBank/DDBJ databases">
        <title>Haloactinobacterium sp. RN3S43, a bacterium isolated from saline soil.</title>
        <authorList>
            <person name="Sun J.-Q."/>
        </authorList>
    </citation>
    <scope>NUCLEOTIDE SEQUENCE [LARGE SCALE GENOMIC DNA]</scope>
    <source>
        <strain evidence="1 2">RN3S43</strain>
    </source>
</reference>
<dbReference type="EMBL" id="CP063169">
    <property type="protein sequence ID" value="QOR72088.1"/>
    <property type="molecule type" value="Genomic_DNA"/>
</dbReference>
<protein>
    <recommendedName>
        <fullName evidence="3">DUF4439 domain-containing protein</fullName>
    </recommendedName>
</protein>
<evidence type="ECO:0008006" key="3">
    <source>
        <dbReference type="Google" id="ProtNLM"/>
    </source>
</evidence>
<dbReference type="Proteomes" id="UP000593758">
    <property type="component" value="Chromosome"/>
</dbReference>